<dbReference type="Gene3D" id="3.30.200.20">
    <property type="entry name" value="Phosphorylase Kinase, domain 1"/>
    <property type="match status" value="1"/>
</dbReference>
<dbReference type="GO" id="GO:0005524">
    <property type="term" value="F:ATP binding"/>
    <property type="evidence" value="ECO:0007669"/>
    <property type="project" value="UniProtKB-UniRule"/>
</dbReference>
<dbReference type="SUPFAM" id="SSF56112">
    <property type="entry name" value="Protein kinase-like (PK-like)"/>
    <property type="match status" value="1"/>
</dbReference>
<keyword evidence="4 7" id="KW-0547">Nucleotide-binding</keyword>
<evidence type="ECO:0000259" key="10">
    <source>
        <dbReference type="PROSITE" id="PS50011"/>
    </source>
</evidence>
<dbReference type="FunFam" id="1.10.510.10:FF:001091">
    <property type="entry name" value="STE family protein kinase"/>
    <property type="match status" value="1"/>
</dbReference>
<feature type="compositionally biased region" description="Low complexity" evidence="9">
    <location>
        <begin position="738"/>
        <end position="748"/>
    </location>
</feature>
<keyword evidence="6 7" id="KW-0067">ATP-binding</keyword>
<feature type="region of interest" description="Disordered" evidence="9">
    <location>
        <begin position="663"/>
        <end position="786"/>
    </location>
</feature>
<dbReference type="Pfam" id="PF00069">
    <property type="entry name" value="Pkinase"/>
    <property type="match status" value="1"/>
</dbReference>
<feature type="compositionally biased region" description="Basic and acidic residues" evidence="9">
    <location>
        <begin position="922"/>
        <end position="946"/>
    </location>
</feature>
<feature type="binding site" evidence="7">
    <location>
        <position position="66"/>
    </location>
    <ligand>
        <name>ATP</name>
        <dbReference type="ChEBI" id="CHEBI:30616"/>
    </ligand>
</feature>
<dbReference type="InterPro" id="IPR008271">
    <property type="entry name" value="Ser/Thr_kinase_AS"/>
</dbReference>
<feature type="compositionally biased region" description="Polar residues" evidence="9">
    <location>
        <begin position="716"/>
        <end position="726"/>
    </location>
</feature>
<feature type="compositionally biased region" description="Basic and acidic residues" evidence="9">
    <location>
        <begin position="986"/>
        <end position="995"/>
    </location>
</feature>
<feature type="compositionally biased region" description="Low complexity" evidence="9">
    <location>
        <begin position="949"/>
        <end position="964"/>
    </location>
</feature>
<dbReference type="InterPro" id="IPR051585">
    <property type="entry name" value="STE20_Ser/Thr_Kinases"/>
</dbReference>
<feature type="region of interest" description="Disordered" evidence="9">
    <location>
        <begin position="904"/>
        <end position="1026"/>
    </location>
</feature>
<dbReference type="SMART" id="SM00220">
    <property type="entry name" value="S_TKc"/>
    <property type="match status" value="1"/>
</dbReference>
<feature type="domain" description="Protein kinase" evidence="10">
    <location>
        <begin position="37"/>
        <end position="295"/>
    </location>
</feature>
<dbReference type="PROSITE" id="PS00108">
    <property type="entry name" value="PROTEIN_KINASE_ST"/>
    <property type="match status" value="1"/>
</dbReference>
<feature type="region of interest" description="Disordered" evidence="9">
    <location>
        <begin position="509"/>
        <end position="562"/>
    </location>
</feature>
<evidence type="ECO:0000256" key="5">
    <source>
        <dbReference type="ARBA" id="ARBA00022777"/>
    </source>
</evidence>
<protein>
    <submittedName>
        <fullName evidence="11">STE20-like serine/threonine-protein kinase</fullName>
    </submittedName>
</protein>
<evidence type="ECO:0000256" key="8">
    <source>
        <dbReference type="SAM" id="Coils"/>
    </source>
</evidence>
<dbReference type="PROSITE" id="PS00107">
    <property type="entry name" value="PROTEIN_KINASE_ATP"/>
    <property type="match status" value="1"/>
</dbReference>
<dbReference type="Gene3D" id="1.10.510.10">
    <property type="entry name" value="Transferase(Phosphotransferase) domain 1"/>
    <property type="match status" value="1"/>
</dbReference>
<dbReference type="PROSITE" id="PS50011">
    <property type="entry name" value="PROTEIN_KINASE_DOM"/>
    <property type="match status" value="1"/>
</dbReference>
<evidence type="ECO:0000256" key="3">
    <source>
        <dbReference type="ARBA" id="ARBA00022679"/>
    </source>
</evidence>
<feature type="compositionally biased region" description="Basic and acidic residues" evidence="9">
    <location>
        <begin position="349"/>
        <end position="360"/>
    </location>
</feature>
<dbReference type="InterPro" id="IPR017441">
    <property type="entry name" value="Protein_kinase_ATP_BS"/>
</dbReference>
<keyword evidence="12" id="KW-1185">Reference proteome</keyword>
<evidence type="ECO:0000256" key="2">
    <source>
        <dbReference type="ARBA" id="ARBA00022553"/>
    </source>
</evidence>
<dbReference type="CDD" id="cd06611">
    <property type="entry name" value="STKc_SLK_like"/>
    <property type="match status" value="1"/>
</dbReference>
<dbReference type="PANTHER" id="PTHR46538:SF3">
    <property type="entry name" value="PROTEIN KINASE DOMAIN-CONTAINING PROTEIN"/>
    <property type="match status" value="1"/>
</dbReference>
<keyword evidence="5 11" id="KW-0418">Kinase</keyword>
<evidence type="ECO:0000256" key="7">
    <source>
        <dbReference type="PROSITE-ProRule" id="PRU10141"/>
    </source>
</evidence>
<feature type="compositionally biased region" description="Basic and acidic residues" evidence="9">
    <location>
        <begin position="1008"/>
        <end position="1026"/>
    </location>
</feature>
<evidence type="ECO:0000256" key="6">
    <source>
        <dbReference type="ARBA" id="ARBA00022840"/>
    </source>
</evidence>
<dbReference type="EMBL" id="KQ414940">
    <property type="protein sequence ID" value="KOC59193.1"/>
    <property type="molecule type" value="Genomic_DNA"/>
</dbReference>
<gene>
    <name evidence="11" type="ORF">WH47_11269</name>
</gene>
<proteinExistence type="predicted"/>
<evidence type="ECO:0000313" key="11">
    <source>
        <dbReference type="EMBL" id="KOC59193.1"/>
    </source>
</evidence>
<dbReference type="InterPro" id="IPR011009">
    <property type="entry name" value="Kinase-like_dom_sf"/>
</dbReference>
<feature type="coiled-coil region" evidence="8">
    <location>
        <begin position="1117"/>
        <end position="1182"/>
    </location>
</feature>
<dbReference type="Pfam" id="PF12474">
    <property type="entry name" value="PKK"/>
    <property type="match status" value="2"/>
</dbReference>
<feature type="compositionally biased region" description="Basic and acidic residues" evidence="9">
    <location>
        <begin position="466"/>
        <end position="477"/>
    </location>
</feature>
<evidence type="ECO:0000313" key="12">
    <source>
        <dbReference type="Proteomes" id="UP000053825"/>
    </source>
</evidence>
<sequence>MSFLSNLKKAFHFGGNDAKKKKLYNNIKMDCNPEEFWEMIGELGDGAFGKVYKAQHRQTHQLAAAKMCALEGEDDLSDFMIEIDILSECKHPNVVELHEAYFIESKLWMLIEYCDGGAVDSIMVELAKALTEPQIAYICQHMTKGLAFLHKSKVIHRDLKAGNVLLTMAGGVKIADFGVSAKNKHTLQKHDTFIGTPYWMAPEVVLCETFRDNPYDFKVDIWSLGITLIEFAQMEPPNHEMSPMRVLLKIQKSDPPKLDQPGKWSKDFNDFIAKALIKDPTSRPTADELLKHSFINRNLDSKPIRDLLLEYKADVVEEELVDEETEEQRTSQLPLELDQLGDDSASMRSDADVKISEKENLVASPVSTKKEESHKREINRDGEKEDRNKKLRKAESKDNIPVSVEKKQAPKPPSTNETNERRVSREKGPAPLPPLIRQNSKNEDKENNLKIANKQSDVEEVLEGCKMFDKQQRDKNESLQSSEEMVDREGTINIDTLCEKSHVLDSLEKIASESNEREKSKLDDTNRGEIRQKSVDSKGNSSLRTQLTLEEKRKSAPVKSELTEDWMKPVFNKQSSLEEKNRLEKKTSVDVQVKRQSSIEENYKSLEEKRKSVEDKLNAVLEKRFSMDTEMRMSVSSMETLSHREVSNAITSEKNIVKACSTENVKTDYGTCKPESVVKSHSEGSSRYVSLENFSDEFEGKREQKKKKWSSKEQNYENSANNGDNGNSEKKGSSVNVSVITSTPIRSRSTSRRGSGDNVVVITGKSDQEIRPNTSTVRITADSPDLSNSLASNVSQVTVVTTHPPVLVDAVSPTVPPLSCRPSPTSEVVIVANELNKTQVNENSTDDDGFPSLDSLEYTPQEQPIIFTDVSKRVGKKLDESEVLIVSPIVDELQDTSHVSVVTVGDDKEQVKDSSSTNVVGRMDDKVIKTMKQKETNKGYKEKRVSPDSFEGSRSQSESGSTRSHTPSKSIDRSDAESISTTISQDSRESSKENHLSQGQSTEVEEEVVLRRKPDYNRDIQRPTKTKEDIQMMNLKKKTRKRTRKFEIDGVVVTTTTSKVIYGDDENGKVYDDQIFRKQELRELKMLQKMEQKQFQDLTLKAQFNKDQQEKRFEQERQHLERNAETDLETLARQQRQQIERAEAQQEADLRLASKKIRGEQERELKQFRDGLKQELRLLKQEVDLMPKDKRKSTFKIRKEKLEAEHEEREKHFLDKLNESHELSLRRLSDSHREKIALMERQFLQQKQQLMRAREAAIWEQEERHIHEKQQLLKKQLKDIFFLQRHQMLIRHEKELEQMKRMNQRKEEELMKRQTVERRNLPKRIRNEMKAREMMFRESMRISMSSVIVPDPDAEREKLKKFQENEKKRYRAEQQRFELKHSRQLEEVRAQSDATIKELEQLQNEKRKMLMEHETLKLKELEEAYTKELREWKAQLKPRKQKLEAELTTDMEALEAHYRDYLPSGLSGLSSPPLDYSLFNFESWKKSPRLPRSTPTSPSPFTIPRVTLRVGGLDAASVNGMLSRSHSKPDLKLEEQFALQLEEQEAIYGPSAIPLCLPVDLPDLTHHTAGSTRSSLSSVSEG</sequence>
<keyword evidence="8" id="KW-0175">Coiled coil</keyword>
<dbReference type="InterPro" id="IPR000719">
    <property type="entry name" value="Prot_kinase_dom"/>
</dbReference>
<dbReference type="OrthoDB" id="10016527at2759"/>
<dbReference type="InterPro" id="IPR022165">
    <property type="entry name" value="PKK"/>
</dbReference>
<feature type="compositionally biased region" description="Basic and acidic residues" evidence="9">
    <location>
        <begin position="368"/>
        <end position="408"/>
    </location>
</feature>
<keyword evidence="1" id="KW-0723">Serine/threonine-protein kinase</keyword>
<dbReference type="Proteomes" id="UP000053825">
    <property type="component" value="Unassembled WGS sequence"/>
</dbReference>
<feature type="compositionally biased region" description="Basic and acidic residues" evidence="9">
    <location>
        <begin position="509"/>
        <end position="536"/>
    </location>
</feature>
<feature type="coiled-coil region" evidence="8">
    <location>
        <begin position="1289"/>
        <end position="1319"/>
    </location>
</feature>
<accession>A0A0L7QKM3</accession>
<evidence type="ECO:0000256" key="1">
    <source>
        <dbReference type="ARBA" id="ARBA00022527"/>
    </source>
</evidence>
<keyword evidence="2" id="KW-0597">Phosphoprotein</keyword>
<feature type="coiled-coil region" evidence="8">
    <location>
        <begin position="596"/>
        <end position="623"/>
    </location>
</feature>
<feature type="compositionally biased region" description="Basic and acidic residues" evidence="9">
    <location>
        <begin position="418"/>
        <end position="428"/>
    </location>
</feature>
<dbReference type="GO" id="GO:0004674">
    <property type="term" value="F:protein serine/threonine kinase activity"/>
    <property type="evidence" value="ECO:0007669"/>
    <property type="project" value="UniProtKB-KW"/>
</dbReference>
<feature type="coiled-coil region" evidence="8">
    <location>
        <begin position="1360"/>
        <end position="1431"/>
    </location>
</feature>
<dbReference type="FunFam" id="3.30.200.20:FF:000353">
    <property type="entry name" value="Sterile20-like kinase, isoform B"/>
    <property type="match status" value="1"/>
</dbReference>
<keyword evidence="3" id="KW-0808">Transferase</keyword>
<feature type="region of interest" description="Disordered" evidence="9">
    <location>
        <begin position="320"/>
        <end position="488"/>
    </location>
</feature>
<feature type="compositionally biased region" description="Polar residues" evidence="9">
    <location>
        <begin position="537"/>
        <end position="548"/>
    </location>
</feature>
<name>A0A0L7QKM3_9HYME</name>
<reference evidence="11 12" key="1">
    <citation type="submission" date="2015-07" db="EMBL/GenBank/DDBJ databases">
        <title>The genome of Habropoda laboriosa.</title>
        <authorList>
            <person name="Pan H."/>
            <person name="Kapheim K."/>
        </authorList>
    </citation>
    <scope>NUCLEOTIDE SEQUENCE [LARGE SCALE GENOMIC DNA]</scope>
    <source>
        <strain evidence="11">0110345459</strain>
    </source>
</reference>
<evidence type="ECO:0000256" key="9">
    <source>
        <dbReference type="SAM" id="MobiDB-lite"/>
    </source>
</evidence>
<dbReference type="PANTHER" id="PTHR46538">
    <property type="entry name" value="PROTEIN KINASE DOMAIN-CONTAINING PROTEIN"/>
    <property type="match status" value="1"/>
</dbReference>
<dbReference type="STRING" id="597456.A0A0L7QKM3"/>
<evidence type="ECO:0000256" key="4">
    <source>
        <dbReference type="ARBA" id="ARBA00022741"/>
    </source>
</evidence>
<organism evidence="11 12">
    <name type="scientific">Habropoda laboriosa</name>
    <dbReference type="NCBI Taxonomy" id="597456"/>
    <lineage>
        <taxon>Eukaryota</taxon>
        <taxon>Metazoa</taxon>
        <taxon>Ecdysozoa</taxon>
        <taxon>Arthropoda</taxon>
        <taxon>Hexapoda</taxon>
        <taxon>Insecta</taxon>
        <taxon>Pterygota</taxon>
        <taxon>Neoptera</taxon>
        <taxon>Endopterygota</taxon>
        <taxon>Hymenoptera</taxon>
        <taxon>Apocrita</taxon>
        <taxon>Aculeata</taxon>
        <taxon>Apoidea</taxon>
        <taxon>Anthophila</taxon>
        <taxon>Apidae</taxon>
        <taxon>Habropoda</taxon>
    </lineage>
</organism>